<dbReference type="Pfam" id="PF13280">
    <property type="entry name" value="WYL"/>
    <property type="match status" value="1"/>
</dbReference>
<accession>A0A3S4SQA6</accession>
<dbReference type="InterPro" id="IPR026881">
    <property type="entry name" value="WYL_dom"/>
</dbReference>
<feature type="region of interest" description="Disordered" evidence="1">
    <location>
        <begin position="136"/>
        <end position="159"/>
    </location>
</feature>
<dbReference type="PANTHER" id="PTHR34580">
    <property type="match status" value="1"/>
</dbReference>
<feature type="domain" description="WYL" evidence="2">
    <location>
        <begin position="161"/>
        <end position="229"/>
    </location>
</feature>
<dbReference type="InterPro" id="IPR057727">
    <property type="entry name" value="WCX_dom"/>
</dbReference>
<keyword evidence="5" id="KW-0647">Proteasome</keyword>
<evidence type="ECO:0000256" key="1">
    <source>
        <dbReference type="SAM" id="MobiDB-lite"/>
    </source>
</evidence>
<dbReference type="InterPro" id="IPR043839">
    <property type="entry name" value="PafC_HTH"/>
</dbReference>
<dbReference type="PIRSF" id="PIRSF016838">
    <property type="entry name" value="PafC"/>
    <property type="match status" value="1"/>
</dbReference>
<protein>
    <submittedName>
        <fullName evidence="5">Proteasome accessory factor C</fullName>
    </submittedName>
</protein>
<evidence type="ECO:0000259" key="3">
    <source>
        <dbReference type="Pfam" id="PF19187"/>
    </source>
</evidence>
<reference evidence="5 6" key="1">
    <citation type="submission" date="2018-12" db="EMBL/GenBank/DDBJ databases">
        <authorList>
            <consortium name="Pathogen Informatics"/>
        </authorList>
    </citation>
    <scope>NUCLEOTIDE SEQUENCE [LARGE SCALE GENOMIC DNA]</scope>
    <source>
        <strain evidence="5 6">NCTC11923</strain>
    </source>
</reference>
<dbReference type="PROSITE" id="PS52050">
    <property type="entry name" value="WYL"/>
    <property type="match status" value="1"/>
</dbReference>
<name>A0A3S4SQA6_9ACTO</name>
<dbReference type="KEGG" id="asla:NCTC11923_01916"/>
<evidence type="ECO:0000259" key="2">
    <source>
        <dbReference type="Pfam" id="PF13280"/>
    </source>
</evidence>
<dbReference type="RefSeq" id="WP_026427427.1">
    <property type="nucleotide sequence ID" value="NZ_CBCRWE010000008.1"/>
</dbReference>
<keyword evidence="6" id="KW-1185">Reference proteome</keyword>
<dbReference type="GO" id="GO:0000502">
    <property type="term" value="C:proteasome complex"/>
    <property type="evidence" value="ECO:0007669"/>
    <property type="project" value="UniProtKB-KW"/>
</dbReference>
<dbReference type="STRING" id="1278298.GCA_000428685_00351"/>
<sequence>MARPSSTERLARLLALPAWVAHNEGATIAEAAGHFGVTPHQIEADVNTLWVSGLPGGLPGDLVDFNAADFEAGYLSLAEPLGLDRPVRLSRQEALSLVLSLRVLAPLLADDAAAAAALVSAERAIAELLVAHGPRVEGERAGEPPDEASGADQARSTRSGEVLAAVRTALAAGRRLELDYVSATDARSQRQVDPIELVSDGAHLALLGWCLSAGARRTFRLDRILSATVLEHPAAPHRASRSQQDDQLPQAILTLRPTGRWLTEQIECLSVEQTPQGTIRAVVEGRDEDWLTGLVLSAGAHLVSVEPASLAERAGQQARLALAAYGEASPHDD</sequence>
<dbReference type="EMBL" id="LR134363">
    <property type="protein sequence ID" value="VEG75257.1"/>
    <property type="molecule type" value="Genomic_DNA"/>
</dbReference>
<dbReference type="Proteomes" id="UP000276899">
    <property type="component" value="Chromosome"/>
</dbReference>
<gene>
    <name evidence="5" type="primary">pafC</name>
    <name evidence="5" type="ORF">NCTC11923_01916</name>
</gene>
<evidence type="ECO:0000313" key="5">
    <source>
        <dbReference type="EMBL" id="VEG75257.1"/>
    </source>
</evidence>
<dbReference type="InterPro" id="IPR051534">
    <property type="entry name" value="CBASS_pafABC_assoc_protein"/>
</dbReference>
<dbReference type="PANTHER" id="PTHR34580:SF1">
    <property type="entry name" value="PROTEIN PAFC"/>
    <property type="match status" value="1"/>
</dbReference>
<evidence type="ECO:0000313" key="6">
    <source>
        <dbReference type="Proteomes" id="UP000276899"/>
    </source>
</evidence>
<dbReference type="Pfam" id="PF25583">
    <property type="entry name" value="WCX"/>
    <property type="match status" value="1"/>
</dbReference>
<feature type="domain" description="WCX" evidence="4">
    <location>
        <begin position="259"/>
        <end position="321"/>
    </location>
</feature>
<evidence type="ECO:0000259" key="4">
    <source>
        <dbReference type="Pfam" id="PF25583"/>
    </source>
</evidence>
<dbReference type="AlphaFoldDB" id="A0A3S4SQA6"/>
<organism evidence="5 6">
    <name type="scientific">Actinomyces slackii</name>
    <dbReference type="NCBI Taxonomy" id="52774"/>
    <lineage>
        <taxon>Bacteria</taxon>
        <taxon>Bacillati</taxon>
        <taxon>Actinomycetota</taxon>
        <taxon>Actinomycetes</taxon>
        <taxon>Actinomycetales</taxon>
        <taxon>Actinomycetaceae</taxon>
        <taxon>Actinomyces</taxon>
    </lineage>
</organism>
<feature type="domain" description="PafC HTH" evidence="3">
    <location>
        <begin position="8"/>
        <end position="119"/>
    </location>
</feature>
<proteinExistence type="predicted"/>
<dbReference type="Pfam" id="PF19187">
    <property type="entry name" value="HTH_PafC"/>
    <property type="match status" value="1"/>
</dbReference>
<dbReference type="InterPro" id="IPR028349">
    <property type="entry name" value="PafC-like"/>
</dbReference>